<dbReference type="Pfam" id="PF01486">
    <property type="entry name" value="K-box"/>
    <property type="match status" value="1"/>
</dbReference>
<name>A0AAU7LJR0_9ROSA</name>
<organism evidence="2">
    <name type="scientific">Hippophae rhamnoides</name>
    <name type="common">sea-buckthorn</name>
    <dbReference type="NCBI Taxonomy" id="193516"/>
    <lineage>
        <taxon>Eukaryota</taxon>
        <taxon>Viridiplantae</taxon>
        <taxon>Streptophyta</taxon>
        <taxon>Embryophyta</taxon>
        <taxon>Tracheophyta</taxon>
        <taxon>Spermatophyta</taxon>
        <taxon>Magnoliopsida</taxon>
        <taxon>eudicotyledons</taxon>
        <taxon>Gunneridae</taxon>
        <taxon>Pentapetalae</taxon>
        <taxon>rosids</taxon>
        <taxon>fabids</taxon>
        <taxon>Rosales</taxon>
        <taxon>Elaeagnaceae</taxon>
        <taxon>Hippophae</taxon>
    </lineage>
</organism>
<feature type="domain" description="K-box" evidence="1">
    <location>
        <begin position="185"/>
        <end position="247"/>
    </location>
</feature>
<proteinExistence type="evidence at transcript level"/>
<dbReference type="PROSITE" id="PS51297">
    <property type="entry name" value="K_BOX"/>
    <property type="match status" value="1"/>
</dbReference>
<dbReference type="AlphaFoldDB" id="A0AAU7LJR0"/>
<sequence>MRAGILNILQGFALPQQISLENRSRDQMHLQKKFEIRFPYIRIAEWFTHLSTGSSILIRPPADFDDSWTGIALYVVVKIHEHDDHFDRSWELKETHFHFSTTENTIAFQNLKSCSPGSYGLCTYVPRGWFAGQFKKATSLEASVSANRPDVEVVRCGIHIILEQDTSLFATDLSRTASEHLKNFETKNIVEVTKLKFKYESLQRTQRHLLGEDLGPLSVKELQNLETQLEAGLAQARQRKFFRSLVA</sequence>
<protein>
    <submittedName>
        <fullName evidence="2">MADS39</fullName>
    </submittedName>
</protein>
<evidence type="ECO:0000313" key="2">
    <source>
        <dbReference type="EMBL" id="XBP28234.1"/>
    </source>
</evidence>
<reference evidence="2" key="1">
    <citation type="journal article" date="2024" name="Front. Plant Sci.">
        <title>Genome-wide analysis of the MADS-box gene family of sea buckthorn (Hippophae rhamnoides ssp. sinensis) and their potential role in floral organ development.</title>
        <authorList>
            <person name="Zhao J."/>
            <person name="Xu Y."/>
            <person name="Zhang Z."/>
            <person name="Zhao M."/>
            <person name="Li K."/>
            <person name="Wang F."/>
            <person name="Sun K."/>
        </authorList>
    </citation>
    <scope>NUCLEOTIDE SEQUENCE</scope>
</reference>
<dbReference type="InterPro" id="IPR002487">
    <property type="entry name" value="TF_Kbox"/>
</dbReference>
<dbReference type="GO" id="GO:0003700">
    <property type="term" value="F:DNA-binding transcription factor activity"/>
    <property type="evidence" value="ECO:0007669"/>
    <property type="project" value="InterPro"/>
</dbReference>
<dbReference type="EMBL" id="PP400874">
    <property type="protein sequence ID" value="XBP28234.1"/>
    <property type="molecule type" value="mRNA"/>
</dbReference>
<reference evidence="2" key="2">
    <citation type="submission" date="2024-02" db="EMBL/GenBank/DDBJ databases">
        <authorList>
            <person name="Xu Y."/>
            <person name="Zhao J."/>
        </authorList>
    </citation>
    <scope>NUCLEOTIDE SEQUENCE</scope>
</reference>
<evidence type="ECO:0000259" key="1">
    <source>
        <dbReference type="PROSITE" id="PS51297"/>
    </source>
</evidence>
<gene>
    <name evidence="2" type="primary">MADS39</name>
</gene>
<accession>A0AAU7LJR0</accession>
<dbReference type="GO" id="GO:0005634">
    <property type="term" value="C:nucleus"/>
    <property type="evidence" value="ECO:0007669"/>
    <property type="project" value="InterPro"/>
</dbReference>